<comment type="subcellular location">
    <subcellularLocation>
        <location evidence="1">Host cell</location>
    </subcellularLocation>
    <subcellularLocation>
        <location evidence="2">Secreted</location>
    </subcellularLocation>
</comment>
<evidence type="ECO:0000256" key="3">
    <source>
        <dbReference type="ARBA" id="ARBA00022525"/>
    </source>
</evidence>
<dbReference type="OrthoDB" id="2420447at2759"/>
<evidence type="ECO:0000259" key="4">
    <source>
        <dbReference type="Pfam" id="PF20147"/>
    </source>
</evidence>
<evidence type="ECO:0000256" key="1">
    <source>
        <dbReference type="ARBA" id="ARBA00004340"/>
    </source>
</evidence>
<keyword evidence="3" id="KW-0964">Secreted</keyword>
<dbReference type="Proteomes" id="UP000827284">
    <property type="component" value="Unassembled WGS sequence"/>
</dbReference>
<gene>
    <name evidence="5" type="ORF">EMPS_11586</name>
</gene>
<dbReference type="AlphaFoldDB" id="A0A9P3M232"/>
<evidence type="ECO:0000313" key="6">
    <source>
        <dbReference type="Proteomes" id="UP000827284"/>
    </source>
</evidence>
<evidence type="ECO:0000313" key="5">
    <source>
        <dbReference type="EMBL" id="GJJ79226.1"/>
    </source>
</evidence>
<evidence type="ECO:0000256" key="2">
    <source>
        <dbReference type="ARBA" id="ARBA00004613"/>
    </source>
</evidence>
<dbReference type="Pfam" id="PF20147">
    <property type="entry name" value="Crinkler"/>
    <property type="match status" value="1"/>
</dbReference>
<proteinExistence type="predicted"/>
<keyword evidence="6" id="KW-1185">Reference proteome</keyword>
<dbReference type="InterPro" id="IPR045379">
    <property type="entry name" value="Crinkler_N"/>
</dbReference>
<organism evidence="5 6">
    <name type="scientific">Entomortierella parvispora</name>
    <dbReference type="NCBI Taxonomy" id="205924"/>
    <lineage>
        <taxon>Eukaryota</taxon>
        <taxon>Fungi</taxon>
        <taxon>Fungi incertae sedis</taxon>
        <taxon>Mucoromycota</taxon>
        <taxon>Mortierellomycotina</taxon>
        <taxon>Mortierellomycetes</taxon>
        <taxon>Mortierellales</taxon>
        <taxon>Mortierellaceae</taxon>
        <taxon>Entomortierella</taxon>
    </lineage>
</organism>
<feature type="domain" description="Crinkler effector protein N-terminal" evidence="4">
    <location>
        <begin position="11"/>
        <end position="111"/>
    </location>
</feature>
<accession>A0A9P3M232</accession>
<name>A0A9P3M232_9FUNG</name>
<dbReference type="EMBL" id="BQFW01000016">
    <property type="protein sequence ID" value="GJJ79226.1"/>
    <property type="molecule type" value="Genomic_DNA"/>
</dbReference>
<reference evidence="5" key="1">
    <citation type="submission" date="2021-11" db="EMBL/GenBank/DDBJ databases">
        <authorList>
            <person name="Herlambang A."/>
            <person name="Guo Y."/>
            <person name="Takashima Y."/>
            <person name="Nishizawa T."/>
        </authorList>
    </citation>
    <scope>NUCLEOTIDE SEQUENCE</scope>
    <source>
        <strain evidence="5">E1425</strain>
    </source>
</reference>
<comment type="caution">
    <text evidence="5">The sequence shown here is derived from an EMBL/GenBank/DDBJ whole genome shotgun (WGS) entry which is preliminary data.</text>
</comment>
<dbReference type="GO" id="GO:0043657">
    <property type="term" value="C:host cell"/>
    <property type="evidence" value="ECO:0007669"/>
    <property type="project" value="UniProtKB-SubCell"/>
</dbReference>
<protein>
    <recommendedName>
        <fullName evidence="4">Crinkler effector protein N-terminal domain-containing protein</fullName>
    </recommendedName>
</protein>
<sequence length="889" mass="98304">MLRSTMTDNRLSLFCVVDGEATSNAFSIKIPSSDTIDDLKDAIKAKQTPDFDDITAKDLTLWRVSIKDDGDDDLPIVLDVQPEKTKLRATDDISDVFDAQPPKKTISIIIQRPGTAPTVAHRAALSRDVSRSSTPIPSIFIPQKDIEAELKDILEGVGRYHTTNSISVKDVEVSQRELLGRFYKRPLPYHEKAENISLVMLGLELDKQAKTSEGETLREIVDKDVGRSSDHRVVAMVAPSGSGKTATVIDLASKHFVVYAVCCIPSPAASPGFKDPNFVQLAKDIESMYRAIIHKNQGGCQDAVDTDSEVKALAGERVDIEFLARLLFLLNLLDNNPGLEPRQFFHEQTSERGASTIRKLVNRVRDYDTRTVNAILGQVQSNIRAHLLPRGLGVVIALDEAQVASNLILQKKLISPSALKNRNTLFDDKNQIRPECLRGFLTPLSATLNNFQATLVILGTALSLQNADHVYSAVAKQTNDSKITDFPRFCKDDVSRMLFDLVDMEDCVIPEPKRRKLAGRARFVVDVVNRLTKPSSPEDDKQTVLEKAIDTSIEHTLEGLRGSVRSILAGDRSGCMARLLSRMVLAYHLHGGKISFAGKDQADFVDKALCKLRPHPDGIHLIMDEPMVIEAVEIELKASGKDPAFLEYLDQIFRIVTNFGLGSTSKGDAFEPLVRRCIQRFNGYRVVDLPFLQGVTLPAWCNDLILQIDTINTANGYGYSETGLRADLAFLKDCPPNQMLVANFGTRPDGLWFFSDNHYAGSLAIKLYSDNIKEATALSNKTSSDIRGCFLKKDGINVTDGNSGIRQEFVDSGTPANLRGILRIHIEIPGVCGGNPVTHVKTDRVADTDDVMVHINLSNLDTFFFEGIAERLEDVINLKRLIRLITSAQ</sequence>
<reference evidence="5" key="2">
    <citation type="journal article" date="2022" name="Microbiol. Resour. Announc.">
        <title>Whole-Genome Sequence of Entomortierella parvispora E1425, a Mucoromycotan Fungus Associated with Burkholderiaceae-Related Endosymbiotic Bacteria.</title>
        <authorList>
            <person name="Herlambang A."/>
            <person name="Guo Y."/>
            <person name="Takashima Y."/>
            <person name="Narisawa K."/>
            <person name="Ohta H."/>
            <person name="Nishizawa T."/>
        </authorList>
    </citation>
    <scope>NUCLEOTIDE SEQUENCE</scope>
    <source>
        <strain evidence="5">E1425</strain>
    </source>
</reference>
<dbReference type="GO" id="GO:0005576">
    <property type="term" value="C:extracellular region"/>
    <property type="evidence" value="ECO:0007669"/>
    <property type="project" value="UniProtKB-SubCell"/>
</dbReference>